<dbReference type="RefSeq" id="XP_028031519.1">
    <property type="nucleotide sequence ID" value="XM_028175718.1"/>
</dbReference>
<dbReference type="InterPro" id="IPR006767">
    <property type="entry name" value="Cwf19-like_C_dom-2"/>
</dbReference>
<dbReference type="GO" id="GO:0061632">
    <property type="term" value="F:RNA lariat debranching enzyme activator activity"/>
    <property type="evidence" value="ECO:0007669"/>
    <property type="project" value="TreeGrafter"/>
</dbReference>
<evidence type="ECO:0000256" key="1">
    <source>
        <dbReference type="ARBA" id="ARBA00006795"/>
    </source>
</evidence>
<gene>
    <name evidence="6" type="primary">LOC114244027</name>
</gene>
<evidence type="ECO:0000313" key="6">
    <source>
        <dbReference type="RefSeq" id="XP_028031519.1"/>
    </source>
</evidence>
<accession>A0A6J2JTG5</accession>
<evidence type="ECO:0000256" key="2">
    <source>
        <dbReference type="SAM" id="MobiDB-lite"/>
    </source>
</evidence>
<evidence type="ECO:0000259" key="3">
    <source>
        <dbReference type="Pfam" id="PF04676"/>
    </source>
</evidence>
<dbReference type="OrthoDB" id="444325at2759"/>
<dbReference type="Proteomes" id="UP000504629">
    <property type="component" value="Unplaced"/>
</dbReference>
<dbReference type="CDD" id="cd07380">
    <property type="entry name" value="MPP_CWF19_N"/>
    <property type="match status" value="1"/>
</dbReference>
<dbReference type="Pfam" id="PF04676">
    <property type="entry name" value="CwfJ_C_2"/>
    <property type="match status" value="1"/>
</dbReference>
<evidence type="ECO:0000259" key="4">
    <source>
        <dbReference type="Pfam" id="PF04677"/>
    </source>
</evidence>
<name>A0A6J2JTG5_BOMMA</name>
<feature type="domain" description="Cwf19-like C-terminal" evidence="4">
    <location>
        <begin position="308"/>
        <end position="424"/>
    </location>
</feature>
<sequence>MDKQKTLICGDVNGNFNALFTRVESIVKKSGQFDLLLCVGTFFGDDNSQLDAYKMGTRKVPVTTYVFGPSNPDHAHHYCEEGSEIVPNVIYMGRRGLFNTSTDVKIAYLTGLSRRELGKDIPMCTYEPSDCSAVRDACFRGQSEFRGVDVLITTLWPSGIQQDECQKVDVEQDRLSDLLSWLAIHIKPRYHFVPSKDKFFERQPYRNQSMHQDYRECATRFIALAPVGNNLKEKWIYACSLQPISKMRMTDLLQATTDETPCPYDPEMLKQHQPGKVVKFTGNGQFFFDMNAPDDDQGKRKRGSDKPESKKRNIEPEECWFCLSSPKVESHLVICVGTLCYLALAKGPLTPYHVLILPIQHHQSTTRAPDDVIKEITKFKDTLKKFYATMNMGVVFFERNYRTSHMQIQCVPVPRASELQILEVFQDEAGIASIQMEVLPPYSEIRQVTLPGAPYFHAELPSGEQIYAKTKQHFPLQFGRDVLSSPPILNCEDKADWRQCQLTKEEEEKHVANFRAKFKPFDFTIEDDSDSD</sequence>
<keyword evidence="5" id="KW-1185">Reference proteome</keyword>
<dbReference type="GeneID" id="114244027"/>
<dbReference type="AlphaFoldDB" id="A0A6J2JTG5"/>
<dbReference type="KEGG" id="bman:114244027"/>
<dbReference type="GO" id="GO:0071014">
    <property type="term" value="C:post-mRNA release spliceosomal complex"/>
    <property type="evidence" value="ECO:0007669"/>
    <property type="project" value="TreeGrafter"/>
</dbReference>
<dbReference type="InterPro" id="IPR036265">
    <property type="entry name" value="HIT-like_sf"/>
</dbReference>
<dbReference type="PANTHER" id="PTHR12072:SF4">
    <property type="entry name" value="CWF19-LIKE PROTEIN 1"/>
    <property type="match status" value="1"/>
</dbReference>
<dbReference type="SUPFAM" id="SSF54197">
    <property type="entry name" value="HIT-like"/>
    <property type="match status" value="1"/>
</dbReference>
<comment type="similarity">
    <text evidence="1">Belongs to the CWF19 family.</text>
</comment>
<dbReference type="GO" id="GO:0000398">
    <property type="term" value="P:mRNA splicing, via spliceosome"/>
    <property type="evidence" value="ECO:0007669"/>
    <property type="project" value="TreeGrafter"/>
</dbReference>
<organism evidence="5 6">
    <name type="scientific">Bombyx mandarina</name>
    <name type="common">Wild silk moth</name>
    <name type="synonym">Wild silkworm</name>
    <dbReference type="NCBI Taxonomy" id="7092"/>
    <lineage>
        <taxon>Eukaryota</taxon>
        <taxon>Metazoa</taxon>
        <taxon>Ecdysozoa</taxon>
        <taxon>Arthropoda</taxon>
        <taxon>Hexapoda</taxon>
        <taxon>Insecta</taxon>
        <taxon>Pterygota</taxon>
        <taxon>Neoptera</taxon>
        <taxon>Endopterygota</taxon>
        <taxon>Lepidoptera</taxon>
        <taxon>Glossata</taxon>
        <taxon>Ditrysia</taxon>
        <taxon>Bombycoidea</taxon>
        <taxon>Bombycidae</taxon>
        <taxon>Bombycinae</taxon>
        <taxon>Bombyx</taxon>
    </lineage>
</organism>
<dbReference type="Pfam" id="PF04677">
    <property type="entry name" value="CwfJ_C_1"/>
    <property type="match status" value="1"/>
</dbReference>
<feature type="domain" description="Cwf19-like protein C-terminal" evidence="3">
    <location>
        <begin position="444"/>
        <end position="524"/>
    </location>
</feature>
<dbReference type="PANTHER" id="PTHR12072">
    <property type="entry name" value="CWF19, CELL CYCLE CONTROL PROTEIN"/>
    <property type="match status" value="1"/>
</dbReference>
<dbReference type="Gene3D" id="3.30.428.10">
    <property type="entry name" value="HIT-like"/>
    <property type="match status" value="1"/>
</dbReference>
<evidence type="ECO:0000313" key="5">
    <source>
        <dbReference type="Proteomes" id="UP000504629"/>
    </source>
</evidence>
<dbReference type="InterPro" id="IPR040194">
    <property type="entry name" value="Cwf19-like"/>
</dbReference>
<proteinExistence type="inferred from homology"/>
<reference evidence="6" key="1">
    <citation type="submission" date="2025-08" db="UniProtKB">
        <authorList>
            <consortium name="RefSeq"/>
        </authorList>
    </citation>
    <scope>IDENTIFICATION</scope>
    <source>
        <tissue evidence="6">Silk gland</tissue>
    </source>
</reference>
<protein>
    <submittedName>
        <fullName evidence="6">CWF19-like protein 1</fullName>
    </submittedName>
</protein>
<feature type="region of interest" description="Disordered" evidence="2">
    <location>
        <begin position="289"/>
        <end position="310"/>
    </location>
</feature>
<dbReference type="InterPro" id="IPR006768">
    <property type="entry name" value="Cwf19-like_C_dom-1"/>
</dbReference>